<reference evidence="13" key="1">
    <citation type="submission" date="2011-12" db="EMBL/GenBank/DDBJ databases">
        <title>The Draft Genome of Lepisosteus oculatus.</title>
        <authorList>
            <consortium name="The Broad Institute Genome Assembly &amp; Analysis Group"/>
            <consortium name="Computational R&amp;D Group"/>
            <consortium name="and Sequencing Platform"/>
            <person name="Di Palma F."/>
            <person name="Alfoldi J."/>
            <person name="Johnson J."/>
            <person name="Berlin A."/>
            <person name="Gnerre S."/>
            <person name="Jaffe D."/>
            <person name="MacCallum I."/>
            <person name="Young S."/>
            <person name="Walker B.J."/>
            <person name="Lander E.S."/>
            <person name="Lindblad-Toh K."/>
        </authorList>
    </citation>
    <scope>NUCLEOTIDE SEQUENCE [LARGE SCALE GENOMIC DNA]</scope>
</reference>
<evidence type="ECO:0000256" key="3">
    <source>
        <dbReference type="ARBA" id="ARBA00022692"/>
    </source>
</evidence>
<reference evidence="12" key="2">
    <citation type="submission" date="2025-08" db="UniProtKB">
        <authorList>
            <consortium name="Ensembl"/>
        </authorList>
    </citation>
    <scope>IDENTIFICATION</scope>
</reference>
<evidence type="ECO:0000313" key="13">
    <source>
        <dbReference type="Proteomes" id="UP000018468"/>
    </source>
</evidence>
<accession>W5MAN6</accession>
<keyword evidence="8" id="KW-0325">Glycoprotein</keyword>
<dbReference type="Pfam" id="PF00001">
    <property type="entry name" value="7tm_1"/>
    <property type="match status" value="1"/>
</dbReference>
<evidence type="ECO:0000256" key="1">
    <source>
        <dbReference type="ARBA" id="ARBA00004651"/>
    </source>
</evidence>
<dbReference type="eggNOG" id="ENOG502SJQ2">
    <property type="taxonomic scope" value="Eukaryota"/>
</dbReference>
<sequence length="311" mass="35552">LKSERNTAEKMNISSNCTPTITEGVRTLLTIIYIPTFILGVLGNVTVLVIFVRGRRHWNDMMTYMTNISIADCFVLISLPFKIYSYYSTWTLPSLCFVFVSSYYVNMYVSIQTVTAISVVRYIAIKYPFKAQAIMSPWKALIVCILIWVLNCTVSSQFHLVDAPENPNKTDDDFRCFQKNTKKPLPLPFILILEIVGFLLPFSLMTFSSLQVIRTLSKQKQVGEKTQCIRIITTNLTIFAVCFIPFHLGFLLKYIIETHAHDSCDLLQGIHNFVHISMCIANTNCCLDSFCYYFVTKDFWKSALCCSSSPK</sequence>
<evidence type="ECO:0000256" key="2">
    <source>
        <dbReference type="ARBA" id="ARBA00022475"/>
    </source>
</evidence>
<keyword evidence="7" id="KW-0675">Receptor</keyword>
<keyword evidence="4 10" id="KW-1133">Transmembrane helix</keyword>
<dbReference type="GO" id="GO:0005886">
    <property type="term" value="C:plasma membrane"/>
    <property type="evidence" value="ECO:0000318"/>
    <property type="project" value="GO_Central"/>
</dbReference>
<protein>
    <submittedName>
        <fullName evidence="12">G protein-coupled receptor 35, tandem duplicate 1</fullName>
    </submittedName>
</protein>
<dbReference type="EMBL" id="AHAT01029713">
    <property type="status" value="NOT_ANNOTATED_CDS"/>
    <property type="molecule type" value="Genomic_DNA"/>
</dbReference>
<evidence type="ECO:0000256" key="8">
    <source>
        <dbReference type="ARBA" id="ARBA00023180"/>
    </source>
</evidence>
<evidence type="ECO:0000256" key="9">
    <source>
        <dbReference type="ARBA" id="ARBA00023224"/>
    </source>
</evidence>
<evidence type="ECO:0000256" key="10">
    <source>
        <dbReference type="SAM" id="Phobius"/>
    </source>
</evidence>
<dbReference type="HOGENOM" id="CLU_009579_8_2_1"/>
<dbReference type="Gene3D" id="1.20.1070.10">
    <property type="entry name" value="Rhodopsin 7-helix transmembrane proteins"/>
    <property type="match status" value="1"/>
</dbReference>
<evidence type="ECO:0000256" key="6">
    <source>
        <dbReference type="ARBA" id="ARBA00023136"/>
    </source>
</evidence>
<evidence type="ECO:0000256" key="5">
    <source>
        <dbReference type="ARBA" id="ARBA00023040"/>
    </source>
</evidence>
<feature type="transmembrane region" description="Helical" evidence="10">
    <location>
        <begin position="231"/>
        <end position="256"/>
    </location>
</feature>
<dbReference type="PRINTS" id="PR00237">
    <property type="entry name" value="GPCRRHODOPSN"/>
</dbReference>
<feature type="transmembrane region" description="Helical" evidence="10">
    <location>
        <begin position="64"/>
        <end position="83"/>
    </location>
</feature>
<feature type="transmembrane region" description="Helical" evidence="10">
    <location>
        <begin position="103"/>
        <end position="124"/>
    </location>
</feature>
<evidence type="ECO:0000313" key="12">
    <source>
        <dbReference type="Ensembl" id="ENSLOCP00000005445.1"/>
    </source>
</evidence>
<keyword evidence="2" id="KW-1003">Cell membrane</keyword>
<dbReference type="PANTHER" id="PTHR24232:SF100">
    <property type="entry name" value="G PROTEIN-COUPLED RECEPTOR 35, TANDEM DUPLICATE 1-RELATED"/>
    <property type="match status" value="1"/>
</dbReference>
<dbReference type="AlphaFoldDB" id="W5MAN6"/>
<dbReference type="InParanoid" id="W5MAN6"/>
<dbReference type="FunFam" id="1.20.1070.10:FF:000142">
    <property type="entry name" value="G protein-coupled receptor 55"/>
    <property type="match status" value="1"/>
</dbReference>
<dbReference type="GO" id="GO:0004930">
    <property type="term" value="F:G protein-coupled receptor activity"/>
    <property type="evidence" value="ECO:0000318"/>
    <property type="project" value="GO_Central"/>
</dbReference>
<feature type="transmembrane region" description="Helical" evidence="10">
    <location>
        <begin position="136"/>
        <end position="158"/>
    </location>
</feature>
<dbReference type="SUPFAM" id="SSF81321">
    <property type="entry name" value="Family A G protein-coupled receptor-like"/>
    <property type="match status" value="1"/>
</dbReference>
<dbReference type="GO" id="GO:0007186">
    <property type="term" value="P:G protein-coupled receptor signaling pathway"/>
    <property type="evidence" value="ECO:0000318"/>
    <property type="project" value="GO_Central"/>
</dbReference>
<dbReference type="Bgee" id="ENSLOCG00000004556">
    <property type="expression patterns" value="Expressed in bone element and 11 other cell types or tissues"/>
</dbReference>
<dbReference type="InterPro" id="IPR017452">
    <property type="entry name" value="GPCR_Rhodpsn_7TM"/>
</dbReference>
<feature type="domain" description="G-protein coupled receptors family 1 profile" evidence="11">
    <location>
        <begin position="43"/>
        <end position="292"/>
    </location>
</feature>
<dbReference type="STRING" id="7918.ENSLOCP00000005445"/>
<organism evidence="12 13">
    <name type="scientific">Lepisosteus oculatus</name>
    <name type="common">Spotted gar</name>
    <dbReference type="NCBI Taxonomy" id="7918"/>
    <lineage>
        <taxon>Eukaryota</taxon>
        <taxon>Metazoa</taxon>
        <taxon>Chordata</taxon>
        <taxon>Craniata</taxon>
        <taxon>Vertebrata</taxon>
        <taxon>Euteleostomi</taxon>
        <taxon>Actinopterygii</taxon>
        <taxon>Neopterygii</taxon>
        <taxon>Holostei</taxon>
        <taxon>Semionotiformes</taxon>
        <taxon>Lepisosteidae</taxon>
        <taxon>Lepisosteus</taxon>
    </lineage>
</organism>
<evidence type="ECO:0000256" key="4">
    <source>
        <dbReference type="ARBA" id="ARBA00022989"/>
    </source>
</evidence>
<comment type="subcellular location">
    <subcellularLocation>
        <location evidence="1">Cell membrane</location>
        <topology evidence="1">Multi-pass membrane protein</topology>
    </subcellularLocation>
</comment>
<keyword evidence="9" id="KW-0807">Transducer</keyword>
<dbReference type="InterPro" id="IPR000276">
    <property type="entry name" value="GPCR_Rhodpsn"/>
</dbReference>
<dbReference type="PROSITE" id="PS50262">
    <property type="entry name" value="G_PROTEIN_RECEP_F1_2"/>
    <property type="match status" value="1"/>
</dbReference>
<proteinExistence type="predicted"/>
<evidence type="ECO:0000256" key="7">
    <source>
        <dbReference type="ARBA" id="ARBA00023170"/>
    </source>
</evidence>
<feature type="transmembrane region" description="Helical" evidence="10">
    <location>
        <begin position="31"/>
        <end position="52"/>
    </location>
</feature>
<dbReference type="PANTHER" id="PTHR24232">
    <property type="entry name" value="G-PROTEIN COUPLED RECEPTOR"/>
    <property type="match status" value="1"/>
</dbReference>
<dbReference type="OMA" id="PICLISE"/>
<keyword evidence="5" id="KW-0297">G-protein coupled receptor</keyword>
<keyword evidence="13" id="KW-1185">Reference proteome</keyword>
<dbReference type="Ensembl" id="ENSLOCT00000005453.1">
    <property type="protein sequence ID" value="ENSLOCP00000005445.1"/>
    <property type="gene ID" value="ENSLOCG00000004556.1"/>
</dbReference>
<name>W5MAN6_LEPOC</name>
<evidence type="ECO:0000259" key="11">
    <source>
        <dbReference type="PROSITE" id="PS50262"/>
    </source>
</evidence>
<dbReference type="GeneTree" id="ENSGT01040000240444"/>
<feature type="transmembrane region" description="Helical" evidence="10">
    <location>
        <begin position="189"/>
        <end position="210"/>
    </location>
</feature>
<keyword evidence="3 10" id="KW-0812">Transmembrane</keyword>
<dbReference type="Proteomes" id="UP000018468">
    <property type="component" value="Linkage group LG14"/>
</dbReference>
<keyword evidence="6 10" id="KW-0472">Membrane</keyword>
<reference evidence="12" key="3">
    <citation type="submission" date="2025-09" db="UniProtKB">
        <authorList>
            <consortium name="Ensembl"/>
        </authorList>
    </citation>
    <scope>IDENTIFICATION</scope>
</reference>